<dbReference type="AlphaFoldDB" id="A0A914E3E5"/>
<accession>A0A914E3E5</accession>
<reference evidence="3" key="1">
    <citation type="submission" date="2022-11" db="UniProtKB">
        <authorList>
            <consortium name="WormBaseParasite"/>
        </authorList>
    </citation>
    <scope>IDENTIFICATION</scope>
</reference>
<evidence type="ECO:0000256" key="1">
    <source>
        <dbReference type="SAM" id="SignalP"/>
    </source>
</evidence>
<keyword evidence="2" id="KW-1185">Reference proteome</keyword>
<dbReference type="Proteomes" id="UP000887540">
    <property type="component" value="Unplaced"/>
</dbReference>
<dbReference type="WBParaSite" id="ACRNAN_scaffold5449.g10200.t1">
    <property type="protein sequence ID" value="ACRNAN_scaffold5449.g10200.t1"/>
    <property type="gene ID" value="ACRNAN_scaffold5449.g10200"/>
</dbReference>
<name>A0A914E3E5_9BILA</name>
<proteinExistence type="predicted"/>
<organism evidence="2 3">
    <name type="scientific">Acrobeloides nanus</name>
    <dbReference type="NCBI Taxonomy" id="290746"/>
    <lineage>
        <taxon>Eukaryota</taxon>
        <taxon>Metazoa</taxon>
        <taxon>Ecdysozoa</taxon>
        <taxon>Nematoda</taxon>
        <taxon>Chromadorea</taxon>
        <taxon>Rhabditida</taxon>
        <taxon>Tylenchina</taxon>
        <taxon>Cephalobomorpha</taxon>
        <taxon>Cephaloboidea</taxon>
        <taxon>Cephalobidae</taxon>
        <taxon>Acrobeloides</taxon>
    </lineage>
</organism>
<evidence type="ECO:0000313" key="2">
    <source>
        <dbReference type="Proteomes" id="UP000887540"/>
    </source>
</evidence>
<feature type="chain" id="PRO_5037594225" evidence="1">
    <location>
        <begin position="19"/>
        <end position="167"/>
    </location>
</feature>
<protein>
    <submittedName>
        <fullName evidence="3">Uncharacterized protein</fullName>
    </submittedName>
</protein>
<keyword evidence="1" id="KW-0732">Signal</keyword>
<sequence length="167" mass="19345">MLGQIVLSCVCLSVMVYALNNIDGRILLYSGPFYHQLNMSQKQQLADIVFANTNVSDYDAQLSQFSTQLPMQLQQSFKQWQRRVVDYYNLLESLYDNQIANNPMMKPYLDQYFYPSSDEDSFSLLDQASDQIKYEIVKFLANYNYQGDIALLKATGLSMQPTKLNRK</sequence>
<feature type="signal peptide" evidence="1">
    <location>
        <begin position="1"/>
        <end position="18"/>
    </location>
</feature>
<evidence type="ECO:0000313" key="3">
    <source>
        <dbReference type="WBParaSite" id="ACRNAN_scaffold5449.g10200.t1"/>
    </source>
</evidence>